<dbReference type="Proteomes" id="UP000009168">
    <property type="component" value="Unassembled WGS sequence"/>
</dbReference>
<dbReference type="eggNOG" id="KOG1543">
    <property type="taxonomic scope" value="Eukaryota"/>
</dbReference>
<evidence type="ECO:0008006" key="8">
    <source>
        <dbReference type="Google" id="ProtNLM"/>
    </source>
</evidence>
<dbReference type="InterPro" id="IPR000668">
    <property type="entry name" value="Peptidase_C1A_C"/>
</dbReference>
<protein>
    <recommendedName>
        <fullName evidence="8">Papain family cysteine protease</fullName>
    </recommendedName>
</protein>
<dbReference type="EMBL" id="GG662548">
    <property type="protein sequence ID" value="EAS02046.2"/>
    <property type="molecule type" value="Genomic_DNA"/>
</dbReference>
<dbReference type="SUPFAM" id="SSF54001">
    <property type="entry name" value="Cysteine proteinases"/>
    <property type="match status" value="1"/>
</dbReference>
<dbReference type="InterPro" id="IPR039417">
    <property type="entry name" value="Peptidase_C1A_papain-like"/>
</dbReference>
<keyword evidence="3" id="KW-0732">Signal</keyword>
<dbReference type="Gene3D" id="3.90.70.10">
    <property type="entry name" value="Cysteine proteinases"/>
    <property type="match status" value="1"/>
</dbReference>
<evidence type="ECO:0000256" key="3">
    <source>
        <dbReference type="SAM" id="SignalP"/>
    </source>
</evidence>
<evidence type="ECO:0000256" key="1">
    <source>
        <dbReference type="ARBA" id="ARBA00008455"/>
    </source>
</evidence>
<organism evidence="6 7">
    <name type="scientific">Tetrahymena thermophila (strain SB210)</name>
    <dbReference type="NCBI Taxonomy" id="312017"/>
    <lineage>
        <taxon>Eukaryota</taxon>
        <taxon>Sar</taxon>
        <taxon>Alveolata</taxon>
        <taxon>Ciliophora</taxon>
        <taxon>Intramacronucleata</taxon>
        <taxon>Oligohymenophorea</taxon>
        <taxon>Hymenostomatida</taxon>
        <taxon>Tetrahymenina</taxon>
        <taxon>Tetrahymenidae</taxon>
        <taxon>Tetrahymena</taxon>
    </lineage>
</organism>
<comment type="similarity">
    <text evidence="1">Belongs to the peptidase C1 family.</text>
</comment>
<dbReference type="Pfam" id="PF08246">
    <property type="entry name" value="Inhibitor_I29"/>
    <property type="match status" value="1"/>
</dbReference>
<dbReference type="SMART" id="SM00848">
    <property type="entry name" value="Inhibitor_I29"/>
    <property type="match status" value="1"/>
</dbReference>
<dbReference type="RefSeq" id="XP_001022291.2">
    <property type="nucleotide sequence ID" value="XM_001022291.3"/>
</dbReference>
<dbReference type="InterPro" id="IPR013128">
    <property type="entry name" value="Peptidase_C1A"/>
</dbReference>
<dbReference type="SMART" id="SM00645">
    <property type="entry name" value="Pept_C1"/>
    <property type="match status" value="1"/>
</dbReference>
<dbReference type="HOGENOM" id="CLU_012184_1_2_1"/>
<dbReference type="GO" id="GO:0008234">
    <property type="term" value="F:cysteine-type peptidase activity"/>
    <property type="evidence" value="ECO:0007669"/>
    <property type="project" value="InterPro"/>
</dbReference>
<feature type="signal peptide" evidence="3">
    <location>
        <begin position="1"/>
        <end position="16"/>
    </location>
</feature>
<evidence type="ECO:0000313" key="6">
    <source>
        <dbReference type="EMBL" id="EAS02046.2"/>
    </source>
</evidence>
<dbReference type="PANTHER" id="PTHR12411">
    <property type="entry name" value="CYSTEINE PROTEASE FAMILY C1-RELATED"/>
    <property type="match status" value="1"/>
</dbReference>
<evidence type="ECO:0000259" key="4">
    <source>
        <dbReference type="SMART" id="SM00645"/>
    </source>
</evidence>
<evidence type="ECO:0000256" key="2">
    <source>
        <dbReference type="ARBA" id="ARBA00023145"/>
    </source>
</evidence>
<evidence type="ECO:0000259" key="5">
    <source>
        <dbReference type="SMART" id="SM00848"/>
    </source>
</evidence>
<keyword evidence="2" id="KW-0865">Zymogen</keyword>
<dbReference type="GO" id="GO:0006508">
    <property type="term" value="P:proteolysis"/>
    <property type="evidence" value="ECO:0007669"/>
    <property type="project" value="InterPro"/>
</dbReference>
<dbReference type="InterPro" id="IPR038765">
    <property type="entry name" value="Papain-like_cys_pep_sf"/>
</dbReference>
<dbReference type="OMA" id="PRRGHSM"/>
<evidence type="ECO:0000313" key="7">
    <source>
        <dbReference type="Proteomes" id="UP000009168"/>
    </source>
</evidence>
<dbReference type="PRINTS" id="PR00705">
    <property type="entry name" value="PAPAIN"/>
</dbReference>
<feature type="chain" id="PRO_5018686143" description="Papain family cysteine protease" evidence="3">
    <location>
        <begin position="17"/>
        <end position="376"/>
    </location>
</feature>
<name>I7M331_TETTS</name>
<gene>
    <name evidence="6" type="ORF">TTHERM_00502370</name>
</gene>
<proteinExistence type="inferred from homology"/>
<dbReference type="InterPro" id="IPR025660">
    <property type="entry name" value="Pept_his_AS"/>
</dbReference>
<dbReference type="KEGG" id="tet:TTHERM_00502370"/>
<dbReference type="AlphaFoldDB" id="I7M331"/>
<dbReference type="OrthoDB" id="190265at2759"/>
<feature type="domain" description="Peptidase C1A papain C-terminal" evidence="4">
    <location>
        <begin position="120"/>
        <end position="345"/>
    </location>
</feature>
<dbReference type="GeneID" id="7825641"/>
<dbReference type="Pfam" id="PF00112">
    <property type="entry name" value="Peptidase_C1"/>
    <property type="match status" value="1"/>
</dbReference>
<feature type="domain" description="Cathepsin propeptide inhibitor" evidence="5">
    <location>
        <begin position="28"/>
        <end position="82"/>
    </location>
</feature>
<dbReference type="PROSITE" id="PS00639">
    <property type="entry name" value="THIOL_PROTEASE_HIS"/>
    <property type="match status" value="1"/>
</dbReference>
<dbReference type="InParanoid" id="I7M331"/>
<keyword evidence="7" id="KW-1185">Reference proteome</keyword>
<accession>I7M331</accession>
<dbReference type="InterPro" id="IPR013201">
    <property type="entry name" value="Prot_inhib_I29"/>
</dbReference>
<dbReference type="CDD" id="cd02248">
    <property type="entry name" value="Peptidase_C1A"/>
    <property type="match status" value="1"/>
</dbReference>
<reference evidence="7" key="1">
    <citation type="journal article" date="2006" name="PLoS Biol.">
        <title>Macronuclear genome sequence of the ciliate Tetrahymena thermophila, a model eukaryote.</title>
        <authorList>
            <person name="Eisen J.A."/>
            <person name="Coyne R.S."/>
            <person name="Wu M."/>
            <person name="Wu D."/>
            <person name="Thiagarajan M."/>
            <person name="Wortman J.R."/>
            <person name="Badger J.H."/>
            <person name="Ren Q."/>
            <person name="Amedeo P."/>
            <person name="Jones K.M."/>
            <person name="Tallon L.J."/>
            <person name="Delcher A.L."/>
            <person name="Salzberg S.L."/>
            <person name="Silva J.C."/>
            <person name="Haas B.J."/>
            <person name="Majoros W.H."/>
            <person name="Farzad M."/>
            <person name="Carlton J.M."/>
            <person name="Smith R.K. Jr."/>
            <person name="Garg J."/>
            <person name="Pearlman R.E."/>
            <person name="Karrer K.M."/>
            <person name="Sun L."/>
            <person name="Manning G."/>
            <person name="Elde N.C."/>
            <person name="Turkewitz A.P."/>
            <person name="Asai D.J."/>
            <person name="Wilkes D.E."/>
            <person name="Wang Y."/>
            <person name="Cai H."/>
            <person name="Collins K."/>
            <person name="Stewart B.A."/>
            <person name="Lee S.R."/>
            <person name="Wilamowska K."/>
            <person name="Weinberg Z."/>
            <person name="Ruzzo W.L."/>
            <person name="Wloga D."/>
            <person name="Gaertig J."/>
            <person name="Frankel J."/>
            <person name="Tsao C.-C."/>
            <person name="Gorovsky M.A."/>
            <person name="Keeling P.J."/>
            <person name="Waller R.F."/>
            <person name="Patron N.J."/>
            <person name="Cherry J.M."/>
            <person name="Stover N.A."/>
            <person name="Krieger C.J."/>
            <person name="del Toro C."/>
            <person name="Ryder H.F."/>
            <person name="Williamson S.C."/>
            <person name="Barbeau R.A."/>
            <person name="Hamilton E.P."/>
            <person name="Orias E."/>
        </authorList>
    </citation>
    <scope>NUCLEOTIDE SEQUENCE [LARGE SCALE GENOMIC DNA]</scope>
    <source>
        <strain evidence="7">SB210</strain>
    </source>
</reference>
<sequence length="376" mass="42084">MMRFMILVALLCLVNCKPKWTQLQNYTFEKYIRDFQKEYKADSEEYLTRKKIFEQNLADIIAFNKEDHSYKKGVKNNTDESYFEKKEQFSIFKSQVDFEILDPSTRKFNQTYKAKGLKNLPQSVDWREIGVVSPVKDQGDCLSCWAFTAVSVLESHAAIAAGSGNLKTLSTQQLVSCVPNPKQCGGQGGCFGAVADLAFEYTSQYGITSEFKYGYKSYFNDTYECKFDPLKQQPEVINQGFAKVTPNDQQALLEAVATIGPIAISIDSTGWDSYEEGVFDGCDYSENINIDHAVVLVGYGTDPKYGDYWLVRNSYGTEFGEDGYIRIKREAVPQCGIDSTPTNGFACGGDETPIKVCGMCGILSDSSYPLNVKVIV</sequence>